<dbReference type="AlphaFoldDB" id="C7XTL4"/>
<dbReference type="RefSeq" id="WP_006916388.1">
    <property type="nucleotide sequence ID" value="NZ_GG698802.1"/>
</dbReference>
<dbReference type="CDD" id="cd03392">
    <property type="entry name" value="PAP2_like_2"/>
    <property type="match status" value="1"/>
</dbReference>
<dbReference type="OrthoDB" id="9789113at2"/>
<keyword evidence="1" id="KW-0812">Transmembrane</keyword>
<dbReference type="PANTHER" id="PTHR14969:SF13">
    <property type="entry name" value="AT30094P"/>
    <property type="match status" value="1"/>
</dbReference>
<keyword evidence="4" id="KW-1185">Reference proteome</keyword>
<evidence type="ECO:0000313" key="3">
    <source>
        <dbReference type="EMBL" id="EEU31187.1"/>
    </source>
</evidence>
<feature type="transmembrane region" description="Helical" evidence="1">
    <location>
        <begin position="181"/>
        <end position="199"/>
    </location>
</feature>
<accession>C7XTL4</accession>
<protein>
    <submittedName>
        <fullName evidence="3">PAP2 family protein</fullName>
    </submittedName>
</protein>
<dbReference type="Gene3D" id="1.20.144.10">
    <property type="entry name" value="Phosphatidic acid phosphatase type 2/haloperoxidase"/>
    <property type="match status" value="2"/>
</dbReference>
<dbReference type="EMBL" id="GG698802">
    <property type="protein sequence ID" value="EEU31187.1"/>
    <property type="molecule type" value="Genomic_DNA"/>
</dbReference>
<dbReference type="InterPro" id="IPR000326">
    <property type="entry name" value="PAP2/HPO"/>
</dbReference>
<dbReference type="STRING" id="575594.HMPREF0501_00592"/>
<feature type="transmembrane region" description="Helical" evidence="1">
    <location>
        <begin position="87"/>
        <end position="105"/>
    </location>
</feature>
<organism evidence="3 4">
    <name type="scientific">Limosilactobacillus coleohominis 101-4-CHN</name>
    <dbReference type="NCBI Taxonomy" id="575594"/>
    <lineage>
        <taxon>Bacteria</taxon>
        <taxon>Bacillati</taxon>
        <taxon>Bacillota</taxon>
        <taxon>Bacilli</taxon>
        <taxon>Lactobacillales</taxon>
        <taxon>Lactobacillaceae</taxon>
        <taxon>Limosilactobacillus</taxon>
    </lineage>
</organism>
<dbReference type="eggNOG" id="COG0671">
    <property type="taxonomic scope" value="Bacteria"/>
</dbReference>
<sequence length="204" mass="23008">MKKIKILFSICGIIFIGLLLMMLFNPAPVQGIDDTLRQVVNAHRSVAWNIFFVNFTQLFNSKETITWIVITTILSGIMVNRRFVWQVLLTIGSGVLLNRVIKLLIQRPRPTTNLLMHYSSYSFPSGHSSAAALVLGCLILLTWRVVRRNWIKVTITTILVMLVLAIGFSRVYVGAHYPSDVLAGWCLGTSVVTGFQLLFNHFKV</sequence>
<dbReference type="PANTHER" id="PTHR14969">
    <property type="entry name" value="SPHINGOSINE-1-PHOSPHATE PHOSPHOHYDROLASE"/>
    <property type="match status" value="1"/>
</dbReference>
<feature type="transmembrane region" description="Helical" evidence="1">
    <location>
        <begin position="153"/>
        <end position="175"/>
    </location>
</feature>
<name>C7XTL4_9LACO</name>
<evidence type="ECO:0000313" key="4">
    <source>
        <dbReference type="Proteomes" id="UP000003987"/>
    </source>
</evidence>
<dbReference type="Proteomes" id="UP000003987">
    <property type="component" value="Unassembled WGS sequence"/>
</dbReference>
<keyword evidence="1" id="KW-0472">Membrane</keyword>
<feature type="transmembrane region" description="Helical" evidence="1">
    <location>
        <begin position="64"/>
        <end position="80"/>
    </location>
</feature>
<evidence type="ECO:0000256" key="1">
    <source>
        <dbReference type="SAM" id="Phobius"/>
    </source>
</evidence>
<evidence type="ECO:0000259" key="2">
    <source>
        <dbReference type="SMART" id="SM00014"/>
    </source>
</evidence>
<feature type="domain" description="Phosphatidic acid phosphatase type 2/haloperoxidase" evidence="2">
    <location>
        <begin position="84"/>
        <end position="196"/>
    </location>
</feature>
<proteinExistence type="predicted"/>
<dbReference type="Pfam" id="PF01569">
    <property type="entry name" value="PAP2"/>
    <property type="match status" value="1"/>
</dbReference>
<dbReference type="InterPro" id="IPR036938">
    <property type="entry name" value="PAP2/HPO_sf"/>
</dbReference>
<gene>
    <name evidence="3" type="ORF">HMPREF0501_00592</name>
</gene>
<keyword evidence="1" id="KW-1133">Transmembrane helix</keyword>
<dbReference type="SMART" id="SM00014">
    <property type="entry name" value="acidPPc"/>
    <property type="match status" value="1"/>
</dbReference>
<dbReference type="SUPFAM" id="SSF48317">
    <property type="entry name" value="Acid phosphatase/Vanadium-dependent haloperoxidase"/>
    <property type="match status" value="1"/>
</dbReference>
<feature type="transmembrane region" description="Helical" evidence="1">
    <location>
        <begin position="125"/>
        <end position="146"/>
    </location>
</feature>
<reference evidence="3 4" key="1">
    <citation type="submission" date="2009-06" db="EMBL/GenBank/DDBJ databases">
        <title>The Genome Sequence of Lactobacillus coleohominis strain 101-4-CHN.</title>
        <authorList>
            <consortium name="The Broad Institute Genome Sequencing Platform"/>
            <person name="Ward D."/>
            <person name="Young S.K."/>
            <person name="Zeng Q."/>
            <person name="Koehrsen M."/>
            <person name="Alvarado L."/>
            <person name="Berlin A."/>
            <person name="Borenstein D."/>
            <person name="Chen Z."/>
            <person name="Engels R."/>
            <person name="Freedman E."/>
            <person name="Gellesch M."/>
            <person name="Goldberg J."/>
            <person name="Griggs A."/>
            <person name="Gujja S."/>
            <person name="Heiman D."/>
            <person name="Hepburn T."/>
            <person name="Howarth C."/>
            <person name="Jen D."/>
            <person name="Larson L."/>
            <person name="Lewis B."/>
            <person name="Mehta T."/>
            <person name="Park D."/>
            <person name="Pearson M."/>
            <person name="Roberts A."/>
            <person name="Saif S."/>
            <person name="Shea T."/>
            <person name="Shenoy N."/>
            <person name="Sisk P."/>
            <person name="Stolte C."/>
            <person name="Sykes S."/>
            <person name="Walk T."/>
            <person name="White J."/>
            <person name="Yandava C."/>
            <person name="Liu Y."/>
            <person name="Xu Q."/>
            <person name="Lander E."/>
            <person name="Nusbaum C."/>
            <person name="Galagan J."/>
            <person name="Birren B."/>
        </authorList>
    </citation>
    <scope>NUCLEOTIDE SEQUENCE [LARGE SCALE GENOMIC DNA]</scope>
    <source>
        <strain evidence="3 4">101-4-CHN</strain>
    </source>
</reference>
<dbReference type="HOGENOM" id="CLU_072573_3_3_9"/>